<evidence type="ECO:0000256" key="6">
    <source>
        <dbReference type="ARBA" id="ARBA00023242"/>
    </source>
</evidence>
<evidence type="ECO:0000256" key="4">
    <source>
        <dbReference type="ARBA" id="ARBA00022816"/>
    </source>
</evidence>
<dbReference type="GO" id="GO:0006611">
    <property type="term" value="P:protein export from nucleus"/>
    <property type="evidence" value="ECO:0007669"/>
    <property type="project" value="InterPro"/>
</dbReference>
<dbReference type="GO" id="GO:0051028">
    <property type="term" value="P:mRNA transport"/>
    <property type="evidence" value="ECO:0007669"/>
    <property type="project" value="UniProtKB-KW"/>
</dbReference>
<accession>A0A0K8TTR6</accession>
<evidence type="ECO:0000256" key="1">
    <source>
        <dbReference type="ARBA" id="ARBA00004123"/>
    </source>
</evidence>
<dbReference type="InterPro" id="IPR045065">
    <property type="entry name" value="XPO1/5"/>
</dbReference>
<dbReference type="Pfam" id="PF18777">
    <property type="entry name" value="CRM1_repeat"/>
    <property type="match status" value="1"/>
</dbReference>
<dbReference type="InterPro" id="IPR014877">
    <property type="entry name" value="XPO1_C_dom"/>
</dbReference>
<dbReference type="PANTHER" id="PTHR11223">
    <property type="entry name" value="EXPORTIN 1/5"/>
    <property type="match status" value="1"/>
</dbReference>
<dbReference type="Pfam" id="PF08767">
    <property type="entry name" value="CRM1_C"/>
    <property type="match status" value="1"/>
</dbReference>
<dbReference type="GO" id="GO:0031267">
    <property type="term" value="F:small GTPase binding"/>
    <property type="evidence" value="ECO:0007669"/>
    <property type="project" value="InterPro"/>
</dbReference>
<reference evidence="10" key="1">
    <citation type="journal article" date="2015" name="Insect Biochem. Mol. Biol.">
        <title>An insight into the sialome of the horse fly, Tabanus bromius.</title>
        <authorList>
            <person name="Ribeiro J.M."/>
            <person name="Kazimirova M."/>
            <person name="Takac P."/>
            <person name="Andersen J.F."/>
            <person name="Francischetti I.M."/>
        </authorList>
    </citation>
    <scope>NUCLEOTIDE SEQUENCE</scope>
</reference>
<dbReference type="InterPro" id="IPR013598">
    <property type="entry name" value="Exportin-1/Importin-b-like"/>
</dbReference>
<comment type="similarity">
    <text evidence="2">Belongs to the exportin family.</text>
</comment>
<dbReference type="AlphaFoldDB" id="A0A0K8TTR6"/>
<evidence type="ECO:0000256" key="8">
    <source>
        <dbReference type="SAM" id="MobiDB-lite"/>
    </source>
</evidence>
<feature type="domain" description="Importin N-terminal" evidence="9">
    <location>
        <begin position="40"/>
        <end position="106"/>
    </location>
</feature>
<evidence type="ECO:0000313" key="10">
    <source>
        <dbReference type="EMBL" id="JAI17340.1"/>
    </source>
</evidence>
<dbReference type="EMBL" id="GDAI01000263">
    <property type="protein sequence ID" value="JAI17340.1"/>
    <property type="molecule type" value="mRNA"/>
</dbReference>
<dbReference type="SMART" id="SM01102">
    <property type="entry name" value="CRM1_C"/>
    <property type="match status" value="1"/>
</dbReference>
<keyword evidence="6" id="KW-0539">Nucleus</keyword>
<dbReference type="GO" id="GO:0000056">
    <property type="term" value="P:ribosomal small subunit export from nucleus"/>
    <property type="evidence" value="ECO:0007669"/>
    <property type="project" value="TreeGrafter"/>
</dbReference>
<keyword evidence="5" id="KW-0653">Protein transport</keyword>
<dbReference type="Gene3D" id="1.25.10.10">
    <property type="entry name" value="Leucine-rich Repeat Variant"/>
    <property type="match status" value="1"/>
</dbReference>
<dbReference type="GO" id="GO:0005049">
    <property type="term" value="F:nuclear export signal receptor activity"/>
    <property type="evidence" value="ECO:0007669"/>
    <property type="project" value="InterPro"/>
</dbReference>
<dbReference type="InterPro" id="IPR011989">
    <property type="entry name" value="ARM-like"/>
</dbReference>
<evidence type="ECO:0000256" key="7">
    <source>
        <dbReference type="ARBA" id="ARBA00073514"/>
    </source>
</evidence>
<evidence type="ECO:0000256" key="2">
    <source>
        <dbReference type="ARBA" id="ARBA00009466"/>
    </source>
</evidence>
<proteinExistence type="evidence at transcript level"/>
<organism evidence="10">
    <name type="scientific">Tabanus bromius</name>
    <name type="common">Band-eyed brown horse fly</name>
    <dbReference type="NCBI Taxonomy" id="304241"/>
    <lineage>
        <taxon>Eukaryota</taxon>
        <taxon>Metazoa</taxon>
        <taxon>Ecdysozoa</taxon>
        <taxon>Arthropoda</taxon>
        <taxon>Hexapoda</taxon>
        <taxon>Insecta</taxon>
        <taxon>Pterygota</taxon>
        <taxon>Neoptera</taxon>
        <taxon>Endopterygota</taxon>
        <taxon>Diptera</taxon>
        <taxon>Brachycera</taxon>
        <taxon>Tabanomorpha</taxon>
        <taxon>Tabanoidea</taxon>
        <taxon>Tabanidae</taxon>
        <taxon>Tabanus</taxon>
    </lineage>
</organism>
<dbReference type="Pfam" id="PF08389">
    <property type="entry name" value="Xpo1"/>
    <property type="match status" value="1"/>
</dbReference>
<evidence type="ECO:0000256" key="3">
    <source>
        <dbReference type="ARBA" id="ARBA00022448"/>
    </source>
</evidence>
<keyword evidence="3" id="KW-0813">Transport</keyword>
<dbReference type="FunFam" id="1.25.10.10:FF:001255">
    <property type="entry name" value="Exportin 1"/>
    <property type="match status" value="1"/>
</dbReference>
<feature type="region of interest" description="Disordered" evidence="8">
    <location>
        <begin position="1038"/>
        <end position="1066"/>
    </location>
</feature>
<dbReference type="InterPro" id="IPR001494">
    <property type="entry name" value="Importin-beta_N"/>
</dbReference>
<dbReference type="Pfam" id="PF03810">
    <property type="entry name" value="IBN_N"/>
    <property type="match status" value="1"/>
</dbReference>
<evidence type="ECO:0000256" key="5">
    <source>
        <dbReference type="ARBA" id="ARBA00022927"/>
    </source>
</evidence>
<keyword evidence="4" id="KW-0509">mRNA transport</keyword>
<dbReference type="InterPro" id="IPR041123">
    <property type="entry name" value="CRM1_repeat"/>
</dbReference>
<comment type="subcellular location">
    <subcellularLocation>
        <location evidence="1">Nucleus</location>
    </subcellularLocation>
</comment>
<dbReference type="GO" id="GO:0005634">
    <property type="term" value="C:nucleus"/>
    <property type="evidence" value="ECO:0007669"/>
    <property type="project" value="UniProtKB-SubCell"/>
</dbReference>
<dbReference type="PANTHER" id="PTHR11223:SF2">
    <property type="entry name" value="EXPORTIN-1"/>
    <property type="match status" value="1"/>
</dbReference>
<dbReference type="InterPro" id="IPR040485">
    <property type="entry name" value="XPO1_repeat_3"/>
</dbReference>
<keyword evidence="10" id="KW-0675">Receptor</keyword>
<dbReference type="GO" id="GO:0000055">
    <property type="term" value="P:ribosomal large subunit export from nucleus"/>
    <property type="evidence" value="ECO:0007669"/>
    <property type="project" value="TreeGrafter"/>
</dbReference>
<dbReference type="InterPro" id="IPR016024">
    <property type="entry name" value="ARM-type_fold"/>
</dbReference>
<dbReference type="Pfam" id="PF18787">
    <property type="entry name" value="CRM1_repeat_3"/>
    <property type="match status" value="1"/>
</dbReference>
<dbReference type="InterPro" id="IPR041235">
    <property type="entry name" value="Exp1_repeat_2"/>
</dbReference>
<evidence type="ECO:0000259" key="9">
    <source>
        <dbReference type="PROSITE" id="PS50166"/>
    </source>
</evidence>
<dbReference type="PROSITE" id="PS50166">
    <property type="entry name" value="IMPORTIN_B_NT"/>
    <property type="match status" value="1"/>
</dbReference>
<name>A0A0K8TTR6_TABBR</name>
<dbReference type="Pfam" id="PF18784">
    <property type="entry name" value="CRM1_repeat_2"/>
    <property type="match status" value="1"/>
</dbReference>
<protein>
    <recommendedName>
        <fullName evidence="7">Exportin-1</fullName>
    </recommendedName>
</protein>
<dbReference type="GO" id="GO:0005737">
    <property type="term" value="C:cytoplasm"/>
    <property type="evidence" value="ECO:0007669"/>
    <property type="project" value="TreeGrafter"/>
</dbReference>
<dbReference type="SMART" id="SM00913">
    <property type="entry name" value="IBN_N"/>
    <property type="match status" value="1"/>
</dbReference>
<dbReference type="SUPFAM" id="SSF48371">
    <property type="entry name" value="ARM repeat"/>
    <property type="match status" value="1"/>
</dbReference>
<sequence>MLTTEEASKLLDFNQKLDIGLLDNIVGCLYTSQGEQLRLAQDILTTLKEHPDAWTRVDSILEFSQSQQTKYYALQILEEVIKTRWKILPRNQCEGIKKYVVGLIIKTSSDPQTLEANKVYLNKLNMILVQILKREWPKNWESFIGDIVGASKTNESLCQNNMQILKLLSEEVFDFCSGQITQTKAKHLKDTMCSEFAQIFQLCSFVLEGSMNAPLIAVTLETLLRFLNWIPLGYIFETKLIETLIFKFLNVPMFRNVTLKCLSEIAGLTVSNYNQNFAQMFKDTMEQLDQMINLNTNMNHIYANGTEQEQNFVQNLAMFLCTFLKEHGKLVEDPKYVDYLNKALLYLVMISEVEDVEIFKICLEYWNSLVDDLYNSDTFTPQANTFAYNPYANKRPQFSRRRFYADILSKVRYIMISRMAKPEEVLIVENENGEVVREFMKDTNAINLYKNMRETLVFLTHLDYADTERIMTEKLLNQVNGTEFSWKNLNTLCWAIGSISGAFCEEDEKRFLVTVIKDLLGLCEQKKGKDNKAIIASNIMYVVGQYPRFLRAHWKFLKTVVNKLFEFMHETHDGVQDMACDTFIKIAMKCKRHFVTIQPNEACTFIDEIITTMSSIICDLQPQQVHTFYEAVGHMISAQVDQVQQDALIERYMFLPNQVWDEIISRASKNVDFLKNMPAVKQLGSILKTNVSACKALGHAYVIQLGRIYLDMLNVYKIMSDNIIQAIAVNGMSVVNQPLIKVMHVVKKETLTLISEWVSRSNDNQMVMDNFIPPLLDAVLLDYQRCKIPSAREPKVLSTMAAIVNKLKGHITSEVPKIFDAVFECTLDMINKNFEDYPQHRTSFYELLQAVNAHCFKAFLNIPSAQFKLVFDSVVWAFKHTMRNVADMGLQILYKMLLNLEHHPQAAQSFYQTYFTDILMQIFSVVTDTSHSAGIAMHALILAYMFALVENNKITVNLGPIPDNVLYVQEYVASLLKSAFSHLTDSQIKVFVTGLFNLDQNVHAFKEHLRDFLIQIREVTGEDDSDLYLEEREAALREEQANKRTMQRNVPGMLNPHEIPEDMQDE</sequence>